<evidence type="ECO:0000256" key="1">
    <source>
        <dbReference type="ARBA" id="ARBA00023015"/>
    </source>
</evidence>
<dbReference type="SMART" id="SM00430">
    <property type="entry name" value="HOLI"/>
    <property type="match status" value="1"/>
</dbReference>
<dbReference type="Pfam" id="PF00104">
    <property type="entry name" value="Hormone_recep"/>
    <property type="match status" value="1"/>
</dbReference>
<reference evidence="7" key="1">
    <citation type="submission" date="2022-11" db="UniProtKB">
        <authorList>
            <consortium name="WormBaseParasite"/>
        </authorList>
    </citation>
    <scope>IDENTIFICATION</scope>
</reference>
<feature type="domain" description="NR LBD" evidence="5">
    <location>
        <begin position="155"/>
        <end position="376"/>
    </location>
</feature>
<dbReference type="InterPro" id="IPR000536">
    <property type="entry name" value="Nucl_hrmn_rcpt_lig-bd"/>
</dbReference>
<proteinExistence type="predicted"/>
<protein>
    <submittedName>
        <fullName evidence="7">Nuclear receptor domain-containing protein</fullName>
    </submittedName>
</protein>
<dbReference type="SUPFAM" id="SSF48508">
    <property type="entry name" value="Nuclear receptor ligand-binding domain"/>
    <property type="match status" value="1"/>
</dbReference>
<dbReference type="AlphaFoldDB" id="A0A914ZKF5"/>
<keyword evidence="2" id="KW-0804">Transcription</keyword>
<keyword evidence="6" id="KW-1185">Reference proteome</keyword>
<evidence type="ECO:0000256" key="4">
    <source>
        <dbReference type="SAM" id="MobiDB-lite"/>
    </source>
</evidence>
<sequence length="376" mass="42276">MNPKAIQCNRTGRIASPNNPPSPPQDPTATSFTSSTFQSSVIYATNSTFADEKTSVKNSQKTFSRASSPNSERNAYKRAYTVSALLDLPQFSPSPSAKESRKISNSLLTACVKEASEICDETPCKRPKSDSSEKLIIRLLTLQENVSRLRNSVYEASDSILDLLTRPCAMDDMSEYMNQKEETELGTAERLNLDIALAIEYAKSFDVFRRMPLRDKFFLLRDVTLVLSLFESAYQSFLRRRSISAIEAIVKLEPNDASHEQGSPVQLAMESLVRAEIDRSEYVLLKAIVFLHAECFGLSSKSYKQLVENRQLVLDALFDYMMSTYGKQGPVKYGNVLSVSWTLFKTAQGYKESVERLELEPLCEEILSSKLPTRLI</sequence>
<evidence type="ECO:0000256" key="2">
    <source>
        <dbReference type="ARBA" id="ARBA00023163"/>
    </source>
</evidence>
<keyword evidence="3" id="KW-0675">Receptor</keyword>
<feature type="region of interest" description="Disordered" evidence="4">
    <location>
        <begin position="1"/>
        <end position="33"/>
    </location>
</feature>
<keyword evidence="1" id="KW-0805">Transcription regulation</keyword>
<dbReference type="Proteomes" id="UP000887569">
    <property type="component" value="Unplaced"/>
</dbReference>
<evidence type="ECO:0000256" key="3">
    <source>
        <dbReference type="ARBA" id="ARBA00023170"/>
    </source>
</evidence>
<name>A0A914ZKF5_PARUN</name>
<organism evidence="6 7">
    <name type="scientific">Parascaris univalens</name>
    <name type="common">Nematode worm</name>
    <dbReference type="NCBI Taxonomy" id="6257"/>
    <lineage>
        <taxon>Eukaryota</taxon>
        <taxon>Metazoa</taxon>
        <taxon>Ecdysozoa</taxon>
        <taxon>Nematoda</taxon>
        <taxon>Chromadorea</taxon>
        <taxon>Rhabditida</taxon>
        <taxon>Spirurina</taxon>
        <taxon>Ascaridomorpha</taxon>
        <taxon>Ascaridoidea</taxon>
        <taxon>Ascarididae</taxon>
        <taxon>Parascaris</taxon>
    </lineage>
</organism>
<dbReference type="InterPro" id="IPR035500">
    <property type="entry name" value="NHR-like_dom_sf"/>
</dbReference>
<dbReference type="InterPro" id="IPR050274">
    <property type="entry name" value="Nuclear_hormone_rcpt_NR2"/>
</dbReference>
<evidence type="ECO:0000313" key="6">
    <source>
        <dbReference type="Proteomes" id="UP000887569"/>
    </source>
</evidence>
<accession>A0A914ZKF5</accession>
<dbReference type="Gene3D" id="1.10.565.10">
    <property type="entry name" value="Retinoid X Receptor"/>
    <property type="match status" value="1"/>
</dbReference>
<dbReference type="WBParaSite" id="PgB04_g099_t04">
    <property type="protein sequence ID" value="PgB04_g099_t04"/>
    <property type="gene ID" value="PgB04_g099"/>
</dbReference>
<dbReference type="PROSITE" id="PS51843">
    <property type="entry name" value="NR_LBD"/>
    <property type="match status" value="1"/>
</dbReference>
<evidence type="ECO:0000259" key="5">
    <source>
        <dbReference type="PROSITE" id="PS51843"/>
    </source>
</evidence>
<evidence type="ECO:0000313" key="7">
    <source>
        <dbReference type="WBParaSite" id="PgB04_g099_t04"/>
    </source>
</evidence>
<dbReference type="PANTHER" id="PTHR24083">
    <property type="entry name" value="NUCLEAR HORMONE RECEPTOR"/>
    <property type="match status" value="1"/>
</dbReference>